<dbReference type="EMBL" id="AP017372">
    <property type="protein sequence ID" value="BAU58770.2"/>
    <property type="molecule type" value="Genomic_DNA"/>
</dbReference>
<keyword evidence="11" id="KW-1185">Reference proteome</keyword>
<dbReference type="GO" id="GO:0016787">
    <property type="term" value="F:hydrolase activity"/>
    <property type="evidence" value="ECO:0007669"/>
    <property type="project" value="UniProtKB-KW"/>
</dbReference>
<dbReference type="Pfam" id="PF01867">
    <property type="entry name" value="Cas_Cas1"/>
    <property type="match status" value="1"/>
</dbReference>
<dbReference type="Gene3D" id="1.20.120.920">
    <property type="entry name" value="CRISPR-associated endonuclease Cas1, C-terminal domain"/>
    <property type="match status" value="1"/>
</dbReference>
<proteinExistence type="predicted"/>
<dbReference type="NCBIfam" id="TIGR00287">
    <property type="entry name" value="cas1"/>
    <property type="match status" value="1"/>
</dbReference>
<name>A0A0X8XB28_HALHR</name>
<dbReference type="PANTHER" id="PTHR34353">
    <property type="entry name" value="CRISPR-ASSOCIATED ENDONUCLEASE CAS1 1"/>
    <property type="match status" value="1"/>
</dbReference>
<dbReference type="GO" id="GO:0051607">
    <property type="term" value="P:defense response to virus"/>
    <property type="evidence" value="ECO:0007669"/>
    <property type="project" value="UniProtKB-KW"/>
</dbReference>
<evidence type="ECO:0000256" key="7">
    <source>
        <dbReference type="ARBA" id="ARBA00023125"/>
    </source>
</evidence>
<accession>A0A0X8XB28</accession>
<comment type="subunit">
    <text evidence="9">Homodimer, forms a heterotetramer with a Cas2 homodimer.</text>
</comment>
<keyword evidence="3" id="KW-0255">Endonuclease</keyword>
<evidence type="ECO:0000256" key="1">
    <source>
        <dbReference type="ARBA" id="ARBA00022722"/>
    </source>
</evidence>
<dbReference type="GO" id="GO:0043571">
    <property type="term" value="P:maintenance of CRISPR repeat elements"/>
    <property type="evidence" value="ECO:0007669"/>
    <property type="project" value="InterPro"/>
</dbReference>
<organism evidence="10 11">
    <name type="scientific">Halorhodospira halochloris</name>
    <name type="common">Ectothiorhodospira halochloris</name>
    <dbReference type="NCBI Taxonomy" id="1052"/>
    <lineage>
        <taxon>Bacteria</taxon>
        <taxon>Pseudomonadati</taxon>
        <taxon>Pseudomonadota</taxon>
        <taxon>Gammaproteobacteria</taxon>
        <taxon>Chromatiales</taxon>
        <taxon>Ectothiorhodospiraceae</taxon>
        <taxon>Halorhodospira</taxon>
    </lineage>
</organism>
<dbReference type="InterPro" id="IPR050646">
    <property type="entry name" value="Cas1"/>
</dbReference>
<evidence type="ECO:0000256" key="8">
    <source>
        <dbReference type="ARBA" id="ARBA00023211"/>
    </source>
</evidence>
<keyword evidence="2" id="KW-0479">Metal-binding</keyword>
<dbReference type="CDD" id="cd09634">
    <property type="entry name" value="Cas1_I-II-III"/>
    <property type="match status" value="1"/>
</dbReference>
<gene>
    <name evidence="10" type="ORF">HH1059_20640</name>
</gene>
<dbReference type="GO" id="GO:0046872">
    <property type="term" value="F:metal ion binding"/>
    <property type="evidence" value="ECO:0007669"/>
    <property type="project" value="UniProtKB-KW"/>
</dbReference>
<keyword evidence="7" id="KW-0238">DNA-binding</keyword>
<evidence type="ECO:0000256" key="3">
    <source>
        <dbReference type="ARBA" id="ARBA00022759"/>
    </source>
</evidence>
<sequence length="252" mass="28521">MRSESHGDSTRRLGQYELATTQPNDPVWAIKLIRLRLASQHRLLHQALIHRPEQRQPIFCALEEIDRMRSHLRHSSQSLTLEQSRGYEGSATAAFFRGYTSLFPESLGFKSRNRRPPRDPVNAILSLGYALAHGDALRATMASGLDPAIGFLHQPAWGRDSLACDLTEIARSRVEQLTWHLFANRSLRAGDFSTDSDGEGVRLRKSARCNFFACWEAHAKLHRRWQKRAANTIASHCLHLGKSLNPGNSEYD</sequence>
<dbReference type="InterPro" id="IPR042206">
    <property type="entry name" value="CRISPR-assoc_Cas1_C"/>
</dbReference>
<evidence type="ECO:0000256" key="6">
    <source>
        <dbReference type="ARBA" id="ARBA00023118"/>
    </source>
</evidence>
<evidence type="ECO:0000313" key="11">
    <source>
        <dbReference type="Proteomes" id="UP000218890"/>
    </source>
</evidence>
<dbReference type="InterPro" id="IPR002729">
    <property type="entry name" value="CRISPR-assoc_Cas1"/>
</dbReference>
<dbReference type="AlphaFoldDB" id="A0A0X8XB28"/>
<keyword evidence="1" id="KW-0540">Nuclease</keyword>
<evidence type="ECO:0000256" key="9">
    <source>
        <dbReference type="ARBA" id="ARBA00038592"/>
    </source>
</evidence>
<keyword evidence="6" id="KW-0051">Antiviral defense</keyword>
<dbReference type="GO" id="GO:0004519">
    <property type="term" value="F:endonuclease activity"/>
    <property type="evidence" value="ECO:0007669"/>
    <property type="project" value="UniProtKB-KW"/>
</dbReference>
<keyword evidence="4" id="KW-0378">Hydrolase</keyword>
<evidence type="ECO:0000256" key="2">
    <source>
        <dbReference type="ARBA" id="ARBA00022723"/>
    </source>
</evidence>
<evidence type="ECO:0000256" key="5">
    <source>
        <dbReference type="ARBA" id="ARBA00022842"/>
    </source>
</evidence>
<protein>
    <submittedName>
        <fullName evidence="10">CRISPR-associated protein Cas1</fullName>
    </submittedName>
</protein>
<keyword evidence="5" id="KW-0460">Magnesium</keyword>
<dbReference type="PANTHER" id="PTHR34353:SF2">
    <property type="entry name" value="CRISPR-ASSOCIATED ENDONUCLEASE CAS1 1"/>
    <property type="match status" value="1"/>
</dbReference>
<dbReference type="KEGG" id="hhk:HH1059_20640"/>
<dbReference type="GO" id="GO:0003677">
    <property type="term" value="F:DNA binding"/>
    <property type="evidence" value="ECO:0007669"/>
    <property type="project" value="UniProtKB-KW"/>
</dbReference>
<reference evidence="10" key="1">
    <citation type="submission" date="2016-02" db="EMBL/GenBank/DDBJ databases">
        <title>Halorhodospira halochloris DSM-1059 complete genome, version 2.</title>
        <authorList>
            <person name="Tsukatani Y."/>
        </authorList>
    </citation>
    <scope>NUCLEOTIDE SEQUENCE</scope>
    <source>
        <strain evidence="10">DSM 1059</strain>
    </source>
</reference>
<evidence type="ECO:0000256" key="4">
    <source>
        <dbReference type="ARBA" id="ARBA00022801"/>
    </source>
</evidence>
<dbReference type="Proteomes" id="UP000218890">
    <property type="component" value="Chromosome"/>
</dbReference>
<keyword evidence="8" id="KW-0464">Manganese</keyword>
<evidence type="ECO:0000313" key="10">
    <source>
        <dbReference type="EMBL" id="BAU58770.2"/>
    </source>
</evidence>